<name>A0A3L7AD21_9MICO</name>
<keyword evidence="2" id="KW-0812">Transmembrane</keyword>
<dbReference type="EMBL" id="RCUX01000001">
    <property type="protein sequence ID" value="RLP77915.1"/>
    <property type="molecule type" value="Genomic_DNA"/>
</dbReference>
<keyword evidence="2" id="KW-1133">Transmembrane helix</keyword>
<feature type="region of interest" description="Disordered" evidence="1">
    <location>
        <begin position="383"/>
        <end position="506"/>
    </location>
</feature>
<evidence type="ECO:0000313" key="3">
    <source>
        <dbReference type="EMBL" id="RLP77915.1"/>
    </source>
</evidence>
<keyword evidence="2" id="KW-0472">Membrane</keyword>
<evidence type="ECO:0000256" key="1">
    <source>
        <dbReference type="SAM" id="MobiDB-lite"/>
    </source>
</evidence>
<keyword evidence="4" id="KW-1185">Reference proteome</keyword>
<dbReference type="AlphaFoldDB" id="A0A3L7AD21"/>
<gene>
    <name evidence="3" type="ORF">D9V32_00860</name>
</gene>
<feature type="region of interest" description="Disordered" evidence="1">
    <location>
        <begin position="264"/>
        <end position="314"/>
    </location>
</feature>
<sequence length="532" mass="54672">MPNIFGWPGNAFGQFGFLTLSTGDKTWRFAADSREVETRAGDKTEVILRGNSGDSLDSAYAVTLTLTLEGNYVRWSYNIDGDNIDALTTTFSGSLNSNADTVVEPNGNTLLTYSSSQSNLASIITGVSVTSNGTPSTITAPVNLISNTLDFSSSTTGARHLAVTALAVDFPNIFPSSLDAALAFTRPLLASVDSHFGESHRTPGAPFSLTDTAVVEGETVDQEVKVTFSEDVASSPYFGLIELPTKLHVSGLPEGLSLSATFAEPKPLEEESEAEEPGDTNSETSELGEEKPDENASDPDAADPFTLHLSGSATAPGVYTVPVTVYLVLPEESSAFRGEGSSTDSHIPDVLAQNLVDAAEEAPFSRPEGALPLDASVTITVRAKERASSPSPTATEPTTSTPEPSNTTPTSSSTPEPSNTTPTSSSTPEPSNTTPTTSSPDPSSTPGNPTQTASATPTDGSVPPTDGSATPTDGSVPPNTASPGNTAGSGDGQGSDLPDTGANGGGLLLPISVLVALGGILYIGARRRRAVS</sequence>
<feature type="compositionally biased region" description="Polar residues" evidence="1">
    <location>
        <begin position="467"/>
        <end position="486"/>
    </location>
</feature>
<evidence type="ECO:0000256" key="2">
    <source>
        <dbReference type="SAM" id="Phobius"/>
    </source>
</evidence>
<feature type="compositionally biased region" description="Low complexity" evidence="1">
    <location>
        <begin position="388"/>
        <end position="450"/>
    </location>
</feature>
<protein>
    <recommendedName>
        <fullName evidence="5">LPXTG cell wall anchor domain-containing protein</fullName>
    </recommendedName>
</protein>
<dbReference type="Proteomes" id="UP000272503">
    <property type="component" value="Unassembled WGS sequence"/>
</dbReference>
<evidence type="ECO:0000313" key="4">
    <source>
        <dbReference type="Proteomes" id="UP000272503"/>
    </source>
</evidence>
<reference evidence="3 4" key="1">
    <citation type="submission" date="2018-10" db="EMBL/GenBank/DDBJ databases">
        <authorList>
            <person name="Li J."/>
        </authorList>
    </citation>
    <scope>NUCLEOTIDE SEQUENCE [LARGE SCALE GENOMIC DNA]</scope>
    <source>
        <strain evidence="3 4">IF 016277</strain>
    </source>
</reference>
<proteinExistence type="predicted"/>
<accession>A0A3L7AD21</accession>
<organism evidence="3 4">
    <name type="scientific">Mycetocola tolaasinivorans</name>
    <dbReference type="NCBI Taxonomy" id="76635"/>
    <lineage>
        <taxon>Bacteria</taxon>
        <taxon>Bacillati</taxon>
        <taxon>Actinomycetota</taxon>
        <taxon>Actinomycetes</taxon>
        <taxon>Micrococcales</taxon>
        <taxon>Microbacteriaceae</taxon>
        <taxon>Mycetocola</taxon>
    </lineage>
</organism>
<comment type="caution">
    <text evidence="3">The sequence shown here is derived from an EMBL/GenBank/DDBJ whole genome shotgun (WGS) entry which is preliminary data.</text>
</comment>
<evidence type="ECO:0008006" key="5">
    <source>
        <dbReference type="Google" id="ProtNLM"/>
    </source>
</evidence>
<feature type="transmembrane region" description="Helical" evidence="2">
    <location>
        <begin position="507"/>
        <end position="525"/>
    </location>
</feature>